<feature type="region of interest" description="Disordered" evidence="1">
    <location>
        <begin position="81"/>
        <end position="114"/>
    </location>
</feature>
<feature type="non-terminal residue" evidence="3">
    <location>
        <position position="1"/>
    </location>
</feature>
<feature type="region of interest" description="Disordered" evidence="1">
    <location>
        <begin position="25"/>
        <end position="51"/>
    </location>
</feature>
<keyword evidence="4" id="KW-1185">Reference proteome</keyword>
<dbReference type="EMBL" id="CAXKWB010002685">
    <property type="protein sequence ID" value="CAL4067433.1"/>
    <property type="molecule type" value="Genomic_DNA"/>
</dbReference>
<evidence type="ECO:0000256" key="2">
    <source>
        <dbReference type="SAM" id="SignalP"/>
    </source>
</evidence>
<dbReference type="Proteomes" id="UP001497623">
    <property type="component" value="Unassembled WGS sequence"/>
</dbReference>
<evidence type="ECO:0000313" key="4">
    <source>
        <dbReference type="Proteomes" id="UP001497623"/>
    </source>
</evidence>
<proteinExistence type="predicted"/>
<protein>
    <submittedName>
        <fullName evidence="3">Uncharacterized protein</fullName>
    </submittedName>
</protein>
<sequence length="129" mass="13729">RFKMRRVCIFLIMAASITKIDCDGDHSPAAPPHKHIEDRGGGSSPDSAAKPSSNSGFDFNYFFLWHSDATILNYLARDGGKADGSGGQAARAHASPAPGTGTNGGGHHGTEEEDHFGKYKSLFRVLAQV</sequence>
<reference evidence="3 4" key="1">
    <citation type="submission" date="2024-05" db="EMBL/GenBank/DDBJ databases">
        <authorList>
            <person name="Wallberg A."/>
        </authorList>
    </citation>
    <scope>NUCLEOTIDE SEQUENCE [LARGE SCALE GENOMIC DNA]</scope>
</reference>
<name>A0AAV2Q021_MEGNR</name>
<dbReference type="AlphaFoldDB" id="A0AAV2Q021"/>
<gene>
    <name evidence="3" type="ORF">MNOR_LOCUS6487</name>
</gene>
<keyword evidence="2" id="KW-0732">Signal</keyword>
<evidence type="ECO:0000313" key="3">
    <source>
        <dbReference type="EMBL" id="CAL4067433.1"/>
    </source>
</evidence>
<feature type="signal peptide" evidence="2">
    <location>
        <begin position="1"/>
        <end position="22"/>
    </location>
</feature>
<evidence type="ECO:0000256" key="1">
    <source>
        <dbReference type="SAM" id="MobiDB-lite"/>
    </source>
</evidence>
<accession>A0AAV2Q021</accession>
<organism evidence="3 4">
    <name type="scientific">Meganyctiphanes norvegica</name>
    <name type="common">Northern krill</name>
    <name type="synonym">Thysanopoda norvegica</name>
    <dbReference type="NCBI Taxonomy" id="48144"/>
    <lineage>
        <taxon>Eukaryota</taxon>
        <taxon>Metazoa</taxon>
        <taxon>Ecdysozoa</taxon>
        <taxon>Arthropoda</taxon>
        <taxon>Crustacea</taxon>
        <taxon>Multicrustacea</taxon>
        <taxon>Malacostraca</taxon>
        <taxon>Eumalacostraca</taxon>
        <taxon>Eucarida</taxon>
        <taxon>Euphausiacea</taxon>
        <taxon>Euphausiidae</taxon>
        <taxon>Meganyctiphanes</taxon>
    </lineage>
</organism>
<feature type="chain" id="PRO_5043393784" evidence="2">
    <location>
        <begin position="23"/>
        <end position="129"/>
    </location>
</feature>
<comment type="caution">
    <text evidence="3">The sequence shown here is derived from an EMBL/GenBank/DDBJ whole genome shotgun (WGS) entry which is preliminary data.</text>
</comment>